<evidence type="ECO:0000256" key="1">
    <source>
        <dbReference type="SAM" id="SignalP"/>
    </source>
</evidence>
<dbReference type="Proteomes" id="UP000024635">
    <property type="component" value="Unassembled WGS sequence"/>
</dbReference>
<proteinExistence type="predicted"/>
<evidence type="ECO:0000313" key="2">
    <source>
        <dbReference type="EMBL" id="EYB94453.1"/>
    </source>
</evidence>
<reference evidence="3" key="1">
    <citation type="journal article" date="2015" name="Nat. Genet.">
        <title>The genome and transcriptome of the zoonotic hookworm Ancylostoma ceylanicum identify infection-specific gene families.</title>
        <authorList>
            <person name="Schwarz E.M."/>
            <person name="Hu Y."/>
            <person name="Antoshechkin I."/>
            <person name="Miller M.M."/>
            <person name="Sternberg P.W."/>
            <person name="Aroian R.V."/>
        </authorList>
    </citation>
    <scope>NUCLEOTIDE SEQUENCE</scope>
    <source>
        <strain evidence="3">HY135</strain>
    </source>
</reference>
<sequence length="119" mass="13965">MLFSLYGFFAILLVLTVLLGSHIQLDYSWKEECAHRFLVVDGPILWKLVPQAKSIDADYVCQELEEMVFNAEHCTRKRDQISLLWDNCCPHFAKKTQENWNSRNWKFSHSLHIAPTLLL</sequence>
<dbReference type="InterPro" id="IPR036397">
    <property type="entry name" value="RNaseH_sf"/>
</dbReference>
<name>A0A016SUQ1_9BILA</name>
<gene>
    <name evidence="2" type="primary">Acey_s0171.g299</name>
    <name evidence="2" type="ORF">Y032_0171g299</name>
</gene>
<protein>
    <recommendedName>
        <fullName evidence="4">DDE-1 domain-containing protein</fullName>
    </recommendedName>
</protein>
<feature type="chain" id="PRO_5001486854" description="DDE-1 domain-containing protein" evidence="1">
    <location>
        <begin position="21"/>
        <end position="119"/>
    </location>
</feature>
<comment type="caution">
    <text evidence="2">The sequence shown here is derived from an EMBL/GenBank/DDBJ whole genome shotgun (WGS) entry which is preliminary data.</text>
</comment>
<dbReference type="GO" id="GO:0003676">
    <property type="term" value="F:nucleic acid binding"/>
    <property type="evidence" value="ECO:0007669"/>
    <property type="project" value="InterPro"/>
</dbReference>
<dbReference type="AlphaFoldDB" id="A0A016SUQ1"/>
<evidence type="ECO:0008006" key="4">
    <source>
        <dbReference type="Google" id="ProtNLM"/>
    </source>
</evidence>
<keyword evidence="1" id="KW-0732">Signal</keyword>
<organism evidence="2 3">
    <name type="scientific">Ancylostoma ceylanicum</name>
    <dbReference type="NCBI Taxonomy" id="53326"/>
    <lineage>
        <taxon>Eukaryota</taxon>
        <taxon>Metazoa</taxon>
        <taxon>Ecdysozoa</taxon>
        <taxon>Nematoda</taxon>
        <taxon>Chromadorea</taxon>
        <taxon>Rhabditida</taxon>
        <taxon>Rhabditina</taxon>
        <taxon>Rhabditomorpha</taxon>
        <taxon>Strongyloidea</taxon>
        <taxon>Ancylostomatidae</taxon>
        <taxon>Ancylostomatinae</taxon>
        <taxon>Ancylostoma</taxon>
    </lineage>
</organism>
<evidence type="ECO:0000313" key="3">
    <source>
        <dbReference type="Proteomes" id="UP000024635"/>
    </source>
</evidence>
<dbReference type="Gene3D" id="3.30.420.10">
    <property type="entry name" value="Ribonuclease H-like superfamily/Ribonuclease H"/>
    <property type="match status" value="1"/>
</dbReference>
<feature type="signal peptide" evidence="1">
    <location>
        <begin position="1"/>
        <end position="20"/>
    </location>
</feature>
<dbReference type="EMBL" id="JARK01001507">
    <property type="protein sequence ID" value="EYB94453.1"/>
    <property type="molecule type" value="Genomic_DNA"/>
</dbReference>
<keyword evidence="3" id="KW-1185">Reference proteome</keyword>
<accession>A0A016SUQ1</accession>